<evidence type="ECO:0000256" key="16">
    <source>
        <dbReference type="ARBA" id="ARBA00048865"/>
    </source>
</evidence>
<dbReference type="Pfam" id="PF01066">
    <property type="entry name" value="CDP-OH_P_transf"/>
    <property type="match status" value="1"/>
</dbReference>
<feature type="binding site" evidence="17">
    <location>
        <position position="70"/>
    </location>
    <ligand>
        <name>a CDP-1,2-diacyl-sn-glycerol</name>
        <dbReference type="ChEBI" id="CHEBI:58332"/>
    </ligand>
</feature>
<keyword evidence="17" id="KW-0443">Lipid metabolism</keyword>
<comment type="caution">
    <text evidence="19">The sequence shown here is derived from an EMBL/GenBank/DDBJ whole genome shotgun (WGS) entry which is preliminary data.</text>
</comment>
<keyword evidence="8 17" id="KW-0812">Transmembrane</keyword>
<evidence type="ECO:0000256" key="14">
    <source>
        <dbReference type="ARBA" id="ARBA00024082"/>
    </source>
</evidence>
<evidence type="ECO:0000256" key="7">
    <source>
        <dbReference type="ARBA" id="ARBA00022679"/>
    </source>
</evidence>
<dbReference type="InterPro" id="IPR044268">
    <property type="entry name" value="PIP_synthase_PgsA1"/>
</dbReference>
<comment type="caution">
    <text evidence="17">Lacks conserved residue(s) required for the propagation of feature annotation.</text>
</comment>
<dbReference type="Gene3D" id="1.20.120.1760">
    <property type="match status" value="1"/>
</dbReference>
<dbReference type="PROSITE" id="PS00379">
    <property type="entry name" value="CDP_ALCOHOL_P_TRANSF"/>
    <property type="match status" value="1"/>
</dbReference>
<organism evidence="19 20">
    <name type="scientific">Schaalia turicensis</name>
    <dbReference type="NCBI Taxonomy" id="131111"/>
    <lineage>
        <taxon>Bacteria</taxon>
        <taxon>Bacillati</taxon>
        <taxon>Actinomycetota</taxon>
        <taxon>Actinomycetes</taxon>
        <taxon>Actinomycetales</taxon>
        <taxon>Actinomycetaceae</taxon>
        <taxon>Schaalia</taxon>
    </lineage>
</organism>
<sequence>MLGNHGRSLTKTIFTPLARLLAKLGVSANAVTIIGTIASVGVACTTIPFGYVWQGGIALGLVLFADSVDGTLARMTTGGSRFGAFLDSTLDRISDGAVFASVCAWLIFGWEPSTARTVGLVGGLIAIVGTGAVPYARARAESIGVLAKVGIAERTDRLIVVLVGAALTDWGCGQWWAVVGLIWVAFASLFTVGQRIAFTAGALKKIDGHI</sequence>
<dbReference type="GO" id="GO:0000287">
    <property type="term" value="F:magnesium ion binding"/>
    <property type="evidence" value="ECO:0007669"/>
    <property type="project" value="UniProtKB-UniRule"/>
</dbReference>
<feature type="transmembrane region" description="Helical" evidence="17">
    <location>
        <begin position="89"/>
        <end position="108"/>
    </location>
</feature>
<feature type="binding site" evidence="17">
    <location>
        <position position="91"/>
    </location>
    <ligand>
        <name>Mg(2+)</name>
        <dbReference type="ChEBI" id="CHEBI:18420"/>
        <label>2</label>
    </ligand>
</feature>
<dbReference type="EMBL" id="PKKJ01000002">
    <property type="protein sequence ID" value="PKY66593.1"/>
    <property type="molecule type" value="Genomic_DNA"/>
</dbReference>
<evidence type="ECO:0000256" key="12">
    <source>
        <dbReference type="ARBA" id="ARBA00023136"/>
    </source>
</evidence>
<evidence type="ECO:0000313" key="20">
    <source>
        <dbReference type="Proteomes" id="UP000234545"/>
    </source>
</evidence>
<evidence type="ECO:0000256" key="5">
    <source>
        <dbReference type="ARBA" id="ARBA00011738"/>
    </source>
</evidence>
<accession>A0A2I1I655</accession>
<feature type="transmembrane region" description="Helical" evidence="17">
    <location>
        <begin position="182"/>
        <end position="203"/>
    </location>
</feature>
<feature type="binding site" evidence="17">
    <location>
        <position position="66"/>
    </location>
    <ligand>
        <name>Mg(2+)</name>
        <dbReference type="ChEBI" id="CHEBI:18420"/>
        <label>1</label>
    </ligand>
</feature>
<dbReference type="GO" id="GO:0005886">
    <property type="term" value="C:plasma membrane"/>
    <property type="evidence" value="ECO:0007669"/>
    <property type="project" value="UniProtKB-SubCell"/>
</dbReference>
<dbReference type="NCBIfam" id="NF045883">
    <property type="entry name" value="PIPSynth"/>
    <property type="match status" value="1"/>
</dbReference>
<comment type="similarity">
    <text evidence="4 17 18">Belongs to the CDP-alcohol phosphatidyltransferase class-I family.</text>
</comment>
<comment type="pathway">
    <text evidence="3">Lipid metabolism.</text>
</comment>
<feature type="binding site" evidence="17">
    <location>
        <position position="80"/>
    </location>
    <ligand>
        <name>a CDP-1,2-diacyl-sn-glycerol</name>
        <dbReference type="ChEBI" id="CHEBI:58332"/>
    </ligand>
</feature>
<dbReference type="UniPathway" id="UPA00220"/>
<comment type="subcellular location">
    <subcellularLocation>
        <location evidence="1 17">Cell membrane</location>
        <topology evidence="1 17">Multi-pass membrane protein</topology>
    </subcellularLocation>
</comment>
<evidence type="ECO:0000256" key="9">
    <source>
        <dbReference type="ARBA" id="ARBA00022723"/>
    </source>
</evidence>
<evidence type="ECO:0000256" key="13">
    <source>
        <dbReference type="ARBA" id="ARBA00023935"/>
    </source>
</evidence>
<keyword evidence="10 17" id="KW-0460">Magnesium</keyword>
<feature type="binding site" evidence="17">
    <location>
        <position position="87"/>
    </location>
    <ligand>
        <name>Mg(2+)</name>
        <dbReference type="ChEBI" id="CHEBI:18420"/>
        <label>1</label>
    </ligand>
</feature>
<feature type="binding site" evidence="17">
    <location>
        <begin position="29"/>
        <end position="32"/>
    </location>
    <ligand>
        <name>a CDP-1,2-diacyl-sn-glycerol</name>
        <dbReference type="ChEBI" id="CHEBI:58332"/>
    </ligand>
</feature>
<gene>
    <name evidence="19" type="ORF">CYJ25_03405</name>
</gene>
<keyword evidence="17" id="KW-0444">Lipid biosynthesis</keyword>
<protein>
    <recommendedName>
        <fullName evidence="14 17">Phosphatidylinositol phosphate synthase</fullName>
        <shortName evidence="17">PIP synthase</shortName>
        <ecNumber evidence="17">2.7.8.-</ecNumber>
    </recommendedName>
    <alternativeName>
        <fullName evidence="15 17">CDP-diacylglycerol--D-myo-inositol-3-phosphate 3-phosphatidyltransferase</fullName>
    </alternativeName>
</protein>
<keyword evidence="12 17" id="KW-0472">Membrane</keyword>
<feature type="binding site" evidence="17">
    <location>
        <position position="69"/>
    </location>
    <ligand>
        <name>Mg(2+)</name>
        <dbReference type="ChEBI" id="CHEBI:18420"/>
        <label>1</label>
    </ligand>
</feature>
<feature type="binding site" evidence="17">
    <location>
        <position position="87"/>
    </location>
    <ligand>
        <name>Mg(2+)</name>
        <dbReference type="ChEBI" id="CHEBI:18420"/>
        <label>2</label>
    </ligand>
</feature>
<comment type="cofactor">
    <cofactor evidence="17">
        <name>Mg(2+)</name>
        <dbReference type="ChEBI" id="CHEBI:18420"/>
    </cofactor>
    <text evidence="17">Contains a di-nuclear catalytic Mg(2+) center.</text>
</comment>
<evidence type="ECO:0000313" key="19">
    <source>
        <dbReference type="EMBL" id="PKY66593.1"/>
    </source>
</evidence>
<keyword evidence="9 17" id="KW-0479">Metal-binding</keyword>
<evidence type="ECO:0000256" key="10">
    <source>
        <dbReference type="ARBA" id="ARBA00022842"/>
    </source>
</evidence>
<dbReference type="InterPro" id="IPR048254">
    <property type="entry name" value="CDP_ALCOHOL_P_TRANSF_CS"/>
</dbReference>
<dbReference type="InterPro" id="IPR043130">
    <property type="entry name" value="CDP-OH_PTrfase_TM_dom"/>
</dbReference>
<comment type="pathway">
    <text evidence="2 17">Phospholipid metabolism; phosphatidylinositol phosphate biosynthesis.</text>
</comment>
<name>A0A2I1I655_9ACTO</name>
<evidence type="ECO:0000256" key="15">
    <source>
        <dbReference type="ARBA" id="ARBA00033137"/>
    </source>
</evidence>
<evidence type="ECO:0000256" key="3">
    <source>
        <dbReference type="ARBA" id="ARBA00005189"/>
    </source>
</evidence>
<evidence type="ECO:0000256" key="8">
    <source>
        <dbReference type="ARBA" id="ARBA00022692"/>
    </source>
</evidence>
<feature type="binding site" evidence="17">
    <location>
        <position position="74"/>
    </location>
    <ligand>
        <name>a CDP-1,2-diacyl-sn-glycerol</name>
        <dbReference type="ChEBI" id="CHEBI:58332"/>
    </ligand>
</feature>
<keyword evidence="11 17" id="KW-1133">Transmembrane helix</keyword>
<comment type="subunit">
    <text evidence="5 17">Homodimer.</text>
</comment>
<proteinExistence type="inferred from homology"/>
<evidence type="ECO:0000256" key="17">
    <source>
        <dbReference type="HAMAP-Rule" id="MF_02241"/>
    </source>
</evidence>
<dbReference type="GO" id="GO:0016780">
    <property type="term" value="F:phosphotransferase activity, for other substituted phosphate groups"/>
    <property type="evidence" value="ECO:0007669"/>
    <property type="project" value="UniProtKB-UniRule"/>
</dbReference>
<dbReference type="AlphaFoldDB" id="A0A2I1I655"/>
<dbReference type="GO" id="GO:0008654">
    <property type="term" value="P:phospholipid biosynthetic process"/>
    <property type="evidence" value="ECO:0007669"/>
    <property type="project" value="UniProtKB-UniRule"/>
</dbReference>
<dbReference type="EC" id="2.7.8.-" evidence="17"/>
<evidence type="ECO:0000256" key="4">
    <source>
        <dbReference type="ARBA" id="ARBA00010441"/>
    </source>
</evidence>
<comment type="function">
    <text evidence="17">Catalyzes the conjugation of the 1'-hydroxyl group of D-myo-inositol-3-phosphate (also named L-myo-inositol-1-phosphate) with a lipid tail of cytidine diphosphate diacylglycerol (CDP-DAG), forming phosphatidylinositol phosphate (PIP) and CMP. PIP is a precursor of phosphatidylinositol (PI) which is an essential lipid required for cell wall formation.</text>
</comment>
<keyword evidence="7 17" id="KW-0808">Transferase</keyword>
<comment type="catalytic activity">
    <reaction evidence="16 17">
        <text>a CDP-1,2-diacyl-sn-glycerol + 1D-myo-inositol 3-phosphate = a 1,2-diacyl-sn-glycero-3-phospho-(1D-myo-inositol-3-phosphate) + CMP + H(+)</text>
        <dbReference type="Rhea" id="RHEA:60504"/>
        <dbReference type="ChEBI" id="CHEBI:15378"/>
        <dbReference type="ChEBI" id="CHEBI:58088"/>
        <dbReference type="ChEBI" id="CHEBI:58332"/>
        <dbReference type="ChEBI" id="CHEBI:58401"/>
        <dbReference type="ChEBI" id="CHEBI:60377"/>
    </reaction>
</comment>
<dbReference type="HAMAP" id="MF_02241">
    <property type="entry name" value="PIP_synthase"/>
    <property type="match status" value="1"/>
</dbReference>
<feature type="transmembrane region" description="Helical" evidence="17">
    <location>
        <begin position="20"/>
        <end position="43"/>
    </location>
</feature>
<evidence type="ECO:0000256" key="6">
    <source>
        <dbReference type="ARBA" id="ARBA00022475"/>
    </source>
</evidence>
<evidence type="ECO:0000256" key="2">
    <source>
        <dbReference type="ARBA" id="ARBA00004805"/>
    </source>
</evidence>
<evidence type="ECO:0000256" key="1">
    <source>
        <dbReference type="ARBA" id="ARBA00004651"/>
    </source>
</evidence>
<evidence type="ECO:0000256" key="11">
    <source>
        <dbReference type="ARBA" id="ARBA00022989"/>
    </source>
</evidence>
<dbReference type="Proteomes" id="UP000234545">
    <property type="component" value="Unassembled WGS sequence"/>
</dbReference>
<keyword evidence="17" id="KW-1208">Phospholipid metabolism</keyword>
<comment type="catalytic activity">
    <reaction evidence="13 17">
        <text>1,2-di-(9Z-octadecenoyl)-sn-glycero-3-cytidine-5'-diphosphate + 1D-myo-inositol 3-phosphate = 1,2-di-(9Z-octadecenoyl)-sn-glycero-3-phospho-(1D-myo-inositol-3-phosphate) + CMP + H(+)</text>
        <dbReference type="Rhea" id="RHEA:61216"/>
        <dbReference type="ChEBI" id="CHEBI:15378"/>
        <dbReference type="ChEBI" id="CHEBI:58401"/>
        <dbReference type="ChEBI" id="CHEBI:60377"/>
        <dbReference type="ChEBI" id="CHEBI:85356"/>
        <dbReference type="ChEBI" id="CHEBI:144472"/>
    </reaction>
</comment>
<feature type="transmembrane region" description="Helical" evidence="17">
    <location>
        <begin position="49"/>
        <end position="68"/>
    </location>
</feature>
<dbReference type="RefSeq" id="WP_101627805.1">
    <property type="nucleotide sequence ID" value="NZ_PKKJ01000002.1"/>
</dbReference>
<reference evidence="19 20" key="1">
    <citation type="submission" date="2017-12" db="EMBL/GenBank/DDBJ databases">
        <title>Phylogenetic diversity of female urinary microbiome.</title>
        <authorList>
            <person name="Thomas-White K."/>
            <person name="Wolfe A.J."/>
        </authorList>
    </citation>
    <scope>NUCLEOTIDE SEQUENCE [LARGE SCALE GENOMIC DNA]</scope>
    <source>
        <strain evidence="19 20">UMB0250</strain>
    </source>
</reference>
<dbReference type="InterPro" id="IPR000462">
    <property type="entry name" value="CDP-OH_P_trans"/>
</dbReference>
<evidence type="ECO:0000256" key="18">
    <source>
        <dbReference type="RuleBase" id="RU003750"/>
    </source>
</evidence>
<feature type="transmembrane region" description="Helical" evidence="17">
    <location>
        <begin position="114"/>
        <end position="136"/>
    </location>
</feature>
<feature type="binding site" evidence="17">
    <location>
        <position position="66"/>
    </location>
    <ligand>
        <name>Mg(2+)</name>
        <dbReference type="ChEBI" id="CHEBI:18420"/>
        <label>2</label>
    </ligand>
</feature>
<feature type="active site" description="Proton acceptor" evidence="17">
    <location>
        <position position="91"/>
    </location>
</feature>
<dbReference type="OrthoDB" id="116551at2"/>
<keyword evidence="17" id="KW-0594">Phospholipid biosynthesis</keyword>
<keyword evidence="6 17" id="KW-1003">Cell membrane</keyword>